<dbReference type="Pfam" id="PF00874">
    <property type="entry name" value="PRD"/>
    <property type="match status" value="2"/>
</dbReference>
<dbReference type="AlphaFoldDB" id="A0A2A7MEE6"/>
<name>A0A2A7MEE6_9CLOT</name>
<dbReference type="SUPFAM" id="SSF63520">
    <property type="entry name" value="PTS-regulatory domain, PRD"/>
    <property type="match status" value="2"/>
</dbReference>
<dbReference type="Gene3D" id="1.10.1790.10">
    <property type="entry name" value="PRD domain"/>
    <property type="match status" value="2"/>
</dbReference>
<dbReference type="GeneID" id="68876265"/>
<dbReference type="Proteomes" id="UP000220840">
    <property type="component" value="Unassembled WGS sequence"/>
</dbReference>
<keyword evidence="8" id="KW-1185">Reference proteome</keyword>
<evidence type="ECO:0000313" key="8">
    <source>
        <dbReference type="Proteomes" id="UP000220840"/>
    </source>
</evidence>
<evidence type="ECO:0000256" key="1">
    <source>
        <dbReference type="ARBA" id="ARBA00022737"/>
    </source>
</evidence>
<reference evidence="7 8" key="1">
    <citation type="submission" date="2017-10" db="EMBL/GenBank/DDBJ databases">
        <title>Effective Description of Clostridium neonatale sp. nov. linked to necrotizing enterocolitis in neonates and a clarification of species assignable to the genus Clostridium (Prazmowski 1880) emend. Lawson and Rainey 2016.</title>
        <authorList>
            <person name="Bernard K."/>
            <person name="Burdz T."/>
            <person name="Wiebe D."/>
            <person name="Balcewich B."/>
            <person name="Alfa M."/>
            <person name="Bernier A.-M."/>
        </authorList>
    </citation>
    <scope>NUCLEOTIDE SEQUENCE [LARGE SCALE GENOMIC DNA]</scope>
    <source>
        <strain evidence="7 8">LCDC99A005</strain>
    </source>
</reference>
<dbReference type="PANTHER" id="PTHR30185:SF18">
    <property type="entry name" value="TRANSCRIPTIONAL REGULATOR MTLR"/>
    <property type="match status" value="1"/>
</dbReference>
<dbReference type="InterPro" id="IPR013196">
    <property type="entry name" value="HTH_11"/>
</dbReference>
<accession>A0A2A7MEE6</accession>
<feature type="domain" description="PRD" evidence="6">
    <location>
        <begin position="289"/>
        <end position="396"/>
    </location>
</feature>
<dbReference type="RefSeq" id="WP_058294130.1">
    <property type="nucleotide sequence ID" value="NZ_CAMRXB010000067.1"/>
</dbReference>
<sequence length="638" mass="75625">MLNDRQNRLINILKEREEWITGKKLSNILKVTDRTIRSDIEFINEQASIQLIKSNIRKGYRIINQDVYFYLYKKEEVKIPQTSISRCIYIIRKLLIERKEVNLVSLQSKIYVSEHSIKRDLCRIRKMLEQYSGLKLIHRFGYIYLQGDEINKRKLCKDLIISKVQKNLLNLNQLSVFFKLFNLIEIKDILICTCEKYNYSIYEEMIPSLILQIGINIQRMIQGNYINSNILQDKLNRRIEYEISSTFYKSISKKINIKVKDIEIEALALMISNKGLSNCGANELVSIKEKFINTMDIVTEVLEEVYEVFNIDIRWDNYLINSLKMQLHRIIERKNNNVELENQNISNIRFENPHIFEVGLYIVEFWAKKLSIDIPYSEAEIISLYIGVSSGWAKNRVKYRAVAIVPYNQMFSKVYVEKILHIFKNYIDIVEILHYFEENSIYQIKPDLILTTTPFIHNLPIEMVVIKLFSDLDVNMSICKILNKLEINNFRVEFNLNIRKRIYKEYYYESIELSTPDEIIEYMCDKLYVDNKVNSKFKELVLNREKICATSITNTFAIPHTLGFLGEETIISVAQLKRPIKWGGFYIKFVILVVINKFEKQLIKILFDWISYLINNPNKMELLCESCSYDEFINKVKV</sequence>
<evidence type="ECO:0000256" key="4">
    <source>
        <dbReference type="ARBA" id="ARBA00023163"/>
    </source>
</evidence>
<dbReference type="Pfam" id="PF08279">
    <property type="entry name" value="HTH_11"/>
    <property type="match status" value="1"/>
</dbReference>
<evidence type="ECO:0000256" key="3">
    <source>
        <dbReference type="ARBA" id="ARBA00023159"/>
    </source>
</evidence>
<dbReference type="InterPro" id="IPR036634">
    <property type="entry name" value="PRD_sf"/>
</dbReference>
<dbReference type="Pfam" id="PF05043">
    <property type="entry name" value="Mga"/>
    <property type="match status" value="1"/>
</dbReference>
<dbReference type="InterPro" id="IPR002178">
    <property type="entry name" value="PTS_EIIA_type-2_dom"/>
</dbReference>
<keyword evidence="2" id="KW-0805">Transcription regulation</keyword>
<dbReference type="PROSITE" id="PS51094">
    <property type="entry name" value="PTS_EIIA_TYPE_2"/>
    <property type="match status" value="1"/>
</dbReference>
<feature type="domain" description="PRD" evidence="6">
    <location>
        <begin position="177"/>
        <end position="281"/>
    </location>
</feature>
<protein>
    <submittedName>
        <fullName evidence="7">Transcription antiterminator BglG</fullName>
    </submittedName>
</protein>
<dbReference type="InterPro" id="IPR011608">
    <property type="entry name" value="PRD"/>
</dbReference>
<dbReference type="EMBL" id="PDCJ01000002">
    <property type="protein sequence ID" value="PEG29959.1"/>
    <property type="molecule type" value="Genomic_DNA"/>
</dbReference>
<evidence type="ECO:0000256" key="2">
    <source>
        <dbReference type="ARBA" id="ARBA00023015"/>
    </source>
</evidence>
<dbReference type="PANTHER" id="PTHR30185">
    <property type="entry name" value="CRYPTIC BETA-GLUCOSIDE BGL OPERON ANTITERMINATOR"/>
    <property type="match status" value="1"/>
</dbReference>
<organism evidence="7 8">
    <name type="scientific">Clostridium neonatale</name>
    <dbReference type="NCBI Taxonomy" id="137838"/>
    <lineage>
        <taxon>Bacteria</taxon>
        <taxon>Bacillati</taxon>
        <taxon>Bacillota</taxon>
        <taxon>Clostridia</taxon>
        <taxon>Eubacteriales</taxon>
        <taxon>Clostridiaceae</taxon>
        <taxon>Clostridium</taxon>
    </lineage>
</organism>
<dbReference type="SUPFAM" id="SSF55804">
    <property type="entry name" value="Phoshotransferase/anion transport protein"/>
    <property type="match status" value="1"/>
</dbReference>
<dbReference type="Gene3D" id="3.40.930.10">
    <property type="entry name" value="Mannitol-specific EII, Chain A"/>
    <property type="match status" value="1"/>
</dbReference>
<evidence type="ECO:0000259" key="6">
    <source>
        <dbReference type="PROSITE" id="PS51372"/>
    </source>
</evidence>
<dbReference type="Pfam" id="PF00359">
    <property type="entry name" value="PTS_EIIA_2"/>
    <property type="match status" value="1"/>
</dbReference>
<dbReference type="InterPro" id="IPR036388">
    <property type="entry name" value="WH-like_DNA-bd_sf"/>
</dbReference>
<dbReference type="STRING" id="137838.GCA_001458595_01246"/>
<dbReference type="GO" id="GO:0006355">
    <property type="term" value="P:regulation of DNA-templated transcription"/>
    <property type="evidence" value="ECO:0007669"/>
    <property type="project" value="InterPro"/>
</dbReference>
<keyword evidence="4" id="KW-0804">Transcription</keyword>
<dbReference type="InterPro" id="IPR007737">
    <property type="entry name" value="Mga_HTH"/>
</dbReference>
<dbReference type="PROSITE" id="PS51372">
    <property type="entry name" value="PRD_2"/>
    <property type="match status" value="2"/>
</dbReference>
<dbReference type="Gene3D" id="1.10.10.10">
    <property type="entry name" value="Winged helix-like DNA-binding domain superfamily/Winged helix DNA-binding domain"/>
    <property type="match status" value="1"/>
</dbReference>
<dbReference type="OrthoDB" id="3175596at2"/>
<feature type="domain" description="PTS EIIA type-2" evidence="5">
    <location>
        <begin position="500"/>
        <end position="638"/>
    </location>
</feature>
<dbReference type="InterPro" id="IPR050661">
    <property type="entry name" value="BglG_antiterminators"/>
</dbReference>
<evidence type="ECO:0000313" key="7">
    <source>
        <dbReference type="EMBL" id="PEG29959.1"/>
    </source>
</evidence>
<comment type="caution">
    <text evidence="7">The sequence shown here is derived from an EMBL/GenBank/DDBJ whole genome shotgun (WGS) entry which is preliminary data.</text>
</comment>
<evidence type="ECO:0000259" key="5">
    <source>
        <dbReference type="PROSITE" id="PS51094"/>
    </source>
</evidence>
<dbReference type="SUPFAM" id="SSF46785">
    <property type="entry name" value="Winged helix' DNA-binding domain"/>
    <property type="match status" value="1"/>
</dbReference>
<dbReference type="InterPro" id="IPR036390">
    <property type="entry name" value="WH_DNA-bd_sf"/>
</dbReference>
<keyword evidence="1" id="KW-0677">Repeat</keyword>
<gene>
    <name evidence="7" type="ORF">CQ394_15060</name>
</gene>
<keyword evidence="3" id="KW-0010">Activator</keyword>
<proteinExistence type="predicted"/>
<dbReference type="InterPro" id="IPR016152">
    <property type="entry name" value="PTrfase/Anion_transptr"/>
</dbReference>